<evidence type="ECO:0000256" key="1">
    <source>
        <dbReference type="SAM" id="Coils"/>
    </source>
</evidence>
<feature type="coiled-coil region" evidence="1">
    <location>
        <begin position="224"/>
        <end position="315"/>
    </location>
</feature>
<feature type="coiled-coil region" evidence="1">
    <location>
        <begin position="21"/>
        <end position="96"/>
    </location>
</feature>
<gene>
    <name evidence="3" type="ORF">H6H03_37540</name>
</gene>
<protein>
    <submittedName>
        <fullName evidence="3">DUF4041 domain-containing protein</fullName>
    </submittedName>
</protein>
<dbReference type="RefSeq" id="WP_190959995.1">
    <property type="nucleotide sequence ID" value="NZ_JACJTU010000089.1"/>
</dbReference>
<dbReference type="Proteomes" id="UP000637383">
    <property type="component" value="Unassembled WGS sequence"/>
</dbReference>
<keyword evidence="4" id="KW-1185">Reference proteome</keyword>
<dbReference type="SMART" id="SM00974">
    <property type="entry name" value="T5orf172"/>
    <property type="match status" value="1"/>
</dbReference>
<keyword evidence="1" id="KW-0175">Coiled coil</keyword>
<organism evidence="3 4">
    <name type="scientific">Nostoc paludosum FACHB-159</name>
    <dbReference type="NCBI Taxonomy" id="2692908"/>
    <lineage>
        <taxon>Bacteria</taxon>
        <taxon>Bacillati</taxon>
        <taxon>Cyanobacteriota</taxon>
        <taxon>Cyanophyceae</taxon>
        <taxon>Nostocales</taxon>
        <taxon>Nostocaceae</taxon>
        <taxon>Nostoc</taxon>
    </lineage>
</organism>
<dbReference type="EMBL" id="JACJTU010000089">
    <property type="protein sequence ID" value="MBD2739497.1"/>
    <property type="molecule type" value="Genomic_DNA"/>
</dbReference>
<evidence type="ECO:0000313" key="4">
    <source>
        <dbReference type="Proteomes" id="UP000637383"/>
    </source>
</evidence>
<proteinExistence type="predicted"/>
<accession>A0ABR8KNZ8</accession>
<dbReference type="Pfam" id="PF13455">
    <property type="entry name" value="MUG113"/>
    <property type="match status" value="1"/>
</dbReference>
<evidence type="ECO:0000313" key="3">
    <source>
        <dbReference type="EMBL" id="MBD2739497.1"/>
    </source>
</evidence>
<dbReference type="InterPro" id="IPR018306">
    <property type="entry name" value="Phage_T5_Orf172_DNA-bd"/>
</dbReference>
<feature type="domain" description="Bacteriophage T5 Orf172 DNA-binding" evidence="2">
    <location>
        <begin position="332"/>
        <end position="415"/>
    </location>
</feature>
<evidence type="ECO:0000259" key="2">
    <source>
        <dbReference type="SMART" id="SM00974"/>
    </source>
</evidence>
<comment type="caution">
    <text evidence="3">The sequence shown here is derived from an EMBL/GenBank/DDBJ whole genome shotgun (WGS) entry which is preliminary data.</text>
</comment>
<dbReference type="Pfam" id="PF13250">
    <property type="entry name" value="SNIPE"/>
    <property type="match status" value="1"/>
</dbReference>
<dbReference type="InterPro" id="IPR025280">
    <property type="entry name" value="SNIPE"/>
</dbReference>
<sequence length="449" mass="52731">MLSFILILGIIILTAVFIQKIRGLTQKLEEAKLEQVRLKEQYRKYDELVSKEDYKQKLDTTIKSQQNEVDNLNNQQKEINSQIKSLEIKLREVEEEDFVQSFGFYESKYDFEGSDFYKLKLDEIRNQQKEMIKNKTAAICGTDWTVDGSKSKGKKLINNFLKLVLRAFNGECDAAVMKVKYNNINSLETRIIKAFETINKLAEANHCEITNNYLQLKLNELYLTHEFQEKKQEEREEQRRIQEQIREEQRALDEIEKAKEEAEREEKRYEQALKKARQEIDRASGSEKEELQRKIEQLTQQLEKAHFDKERAISRAQLTKSGHVYVISNIGSFGENIYKIGMTRRLEPLERVRELGGASVPFPFDVHAMIFSENAPEMENLLHKYFESKRLNKANERKEFFIVSLDEIVLAVQKISEQVKTVEAEIKFTKVAEAAEYRKTLSIRDNKTN</sequence>
<reference evidence="3 4" key="1">
    <citation type="journal article" date="2020" name="ISME J.">
        <title>Comparative genomics reveals insights into cyanobacterial evolution and habitat adaptation.</title>
        <authorList>
            <person name="Chen M.Y."/>
            <person name="Teng W.K."/>
            <person name="Zhao L."/>
            <person name="Hu C.X."/>
            <person name="Zhou Y.K."/>
            <person name="Han B.P."/>
            <person name="Song L.R."/>
            <person name="Shu W.S."/>
        </authorList>
    </citation>
    <scope>NUCLEOTIDE SEQUENCE [LARGE SCALE GENOMIC DNA]</scope>
    <source>
        <strain evidence="3 4">FACHB-159</strain>
    </source>
</reference>
<name>A0ABR8KNZ8_9NOSO</name>